<dbReference type="Pfam" id="PF13439">
    <property type="entry name" value="Glyco_transf_4"/>
    <property type="match status" value="1"/>
</dbReference>
<dbReference type="GO" id="GO:0016757">
    <property type="term" value="F:glycosyltransferase activity"/>
    <property type="evidence" value="ECO:0007669"/>
    <property type="project" value="UniProtKB-ARBA"/>
</dbReference>
<dbReference type="Gene3D" id="3.40.50.2000">
    <property type="entry name" value="Glycogen Phosphorylase B"/>
    <property type="match status" value="2"/>
</dbReference>
<protein>
    <submittedName>
        <fullName evidence="2">Glycosyl transferase, group 1</fullName>
    </submittedName>
</protein>
<dbReference type="PANTHER" id="PTHR45947:SF3">
    <property type="entry name" value="SULFOQUINOVOSYL TRANSFERASE SQD2"/>
    <property type="match status" value="1"/>
</dbReference>
<evidence type="ECO:0000259" key="1">
    <source>
        <dbReference type="Pfam" id="PF13439"/>
    </source>
</evidence>
<dbReference type="AlphaFoldDB" id="H6SP26"/>
<keyword evidence="2" id="KW-0808">Transferase</keyword>
<keyword evidence="3" id="KW-1185">Reference proteome</keyword>
<dbReference type="Proteomes" id="UP000033220">
    <property type="component" value="Chromosome DSM 122"/>
</dbReference>
<dbReference type="InterPro" id="IPR050194">
    <property type="entry name" value="Glycosyltransferase_grp1"/>
</dbReference>
<dbReference type="STRING" id="1150469.RSPPHO_00472"/>
<organism evidence="2 3">
    <name type="scientific">Pararhodospirillum photometricum DSM 122</name>
    <dbReference type="NCBI Taxonomy" id="1150469"/>
    <lineage>
        <taxon>Bacteria</taxon>
        <taxon>Pseudomonadati</taxon>
        <taxon>Pseudomonadota</taxon>
        <taxon>Alphaproteobacteria</taxon>
        <taxon>Rhodospirillales</taxon>
        <taxon>Rhodospirillaceae</taxon>
        <taxon>Pararhodospirillum</taxon>
    </lineage>
</organism>
<sequence>MRITIVTDAWHPQPNGVVRVNDTLRQTLERRGHEVQIVEPSLFRTVPCPTYPDIPLAVLPGRKVAAMITEFHPDAIHIATEGPLGLAARGLCRRRGWPFTTAYHTKFPEYIAQRTRLPLKHLYALMRWFHGPSAAVLCPSPSVQRDLAARGFTNARAWSHGVDTELFHPQPKDFLDLPRPIYLYVGRITVEKNLPAFLDLDLSGSKVVVGTGPQREALEKRYPQVHFRTAFGDRELSRYFASGDVFVFPSTTDTFGLVMLEAMASGVPVAAFPVTGPRDVIGTSRAGIMDTDLRAAALAAIKIDPAQARAHALTFSWDRVADEFLGFLAPLPGHARAPEEDQAALEI</sequence>
<dbReference type="CDD" id="cd03814">
    <property type="entry name" value="GT4-like"/>
    <property type="match status" value="1"/>
</dbReference>
<dbReference type="RefSeq" id="WP_014413738.1">
    <property type="nucleotide sequence ID" value="NC_017059.1"/>
</dbReference>
<dbReference type="SUPFAM" id="SSF53756">
    <property type="entry name" value="UDP-Glycosyltransferase/glycogen phosphorylase"/>
    <property type="match status" value="1"/>
</dbReference>
<gene>
    <name evidence="2" type="ORF">RSPPHO_00472</name>
</gene>
<dbReference type="KEGG" id="rpm:RSPPHO_00472"/>
<feature type="domain" description="Glycosyltransferase subfamily 4-like N-terminal" evidence="1">
    <location>
        <begin position="15"/>
        <end position="165"/>
    </location>
</feature>
<dbReference type="EMBL" id="HE663493">
    <property type="protein sequence ID" value="CCG07098.1"/>
    <property type="molecule type" value="Genomic_DNA"/>
</dbReference>
<dbReference type="OrthoDB" id="9802525at2"/>
<dbReference type="HOGENOM" id="CLU_009583_2_0_5"/>
<accession>H6SP26</accession>
<dbReference type="PATRIC" id="fig|1150469.3.peg.554"/>
<proteinExistence type="predicted"/>
<evidence type="ECO:0000313" key="2">
    <source>
        <dbReference type="EMBL" id="CCG07098.1"/>
    </source>
</evidence>
<name>H6SP26_PARPM</name>
<dbReference type="eggNOG" id="COG0438">
    <property type="taxonomic scope" value="Bacteria"/>
</dbReference>
<reference evidence="2 3" key="1">
    <citation type="submission" date="2012-02" db="EMBL/GenBank/DDBJ databases">
        <title>Shotgun genome sequence of Phaeospirillum photometricum DSM 122.</title>
        <authorList>
            <person name="Duquesne K."/>
            <person name="Sturgis J."/>
        </authorList>
    </citation>
    <scope>NUCLEOTIDE SEQUENCE [LARGE SCALE GENOMIC DNA]</scope>
    <source>
        <strain evidence="3">DSM122</strain>
    </source>
</reference>
<dbReference type="InterPro" id="IPR028098">
    <property type="entry name" value="Glyco_trans_4-like_N"/>
</dbReference>
<dbReference type="Pfam" id="PF13692">
    <property type="entry name" value="Glyco_trans_1_4"/>
    <property type="match status" value="1"/>
</dbReference>
<evidence type="ECO:0000313" key="3">
    <source>
        <dbReference type="Proteomes" id="UP000033220"/>
    </source>
</evidence>
<dbReference type="PANTHER" id="PTHR45947">
    <property type="entry name" value="SULFOQUINOVOSYL TRANSFERASE SQD2"/>
    <property type="match status" value="1"/>
</dbReference>